<keyword evidence="2" id="KW-1185">Reference proteome</keyword>
<dbReference type="Proteomes" id="UP001178461">
    <property type="component" value="Chromosome 8"/>
</dbReference>
<dbReference type="AlphaFoldDB" id="A0AA35KT78"/>
<dbReference type="EMBL" id="OX395133">
    <property type="protein sequence ID" value="CAI5782793.1"/>
    <property type="molecule type" value="Genomic_DNA"/>
</dbReference>
<proteinExistence type="predicted"/>
<evidence type="ECO:0000313" key="2">
    <source>
        <dbReference type="Proteomes" id="UP001178461"/>
    </source>
</evidence>
<sequence>MPQCSTDLHALKLTEISVPDCVALCDLEFRQLFLFCVCVQACSQTAVACEHLRDSSIGPGCNSRGHKGLPQVTSFNMCWGFKTKGQIKLGYKLPLHRAVSLSLPVEVSSKTLSASQPPCLTNGTKELATFLCITKVI</sequence>
<name>A0AA35KT78_9SAUR</name>
<organism evidence="1 2">
    <name type="scientific">Podarcis lilfordi</name>
    <name type="common">Lilford's wall lizard</name>
    <dbReference type="NCBI Taxonomy" id="74358"/>
    <lineage>
        <taxon>Eukaryota</taxon>
        <taxon>Metazoa</taxon>
        <taxon>Chordata</taxon>
        <taxon>Craniata</taxon>
        <taxon>Vertebrata</taxon>
        <taxon>Euteleostomi</taxon>
        <taxon>Lepidosauria</taxon>
        <taxon>Squamata</taxon>
        <taxon>Bifurcata</taxon>
        <taxon>Unidentata</taxon>
        <taxon>Episquamata</taxon>
        <taxon>Laterata</taxon>
        <taxon>Lacertibaenia</taxon>
        <taxon>Lacertidae</taxon>
        <taxon>Podarcis</taxon>
    </lineage>
</organism>
<reference evidence="1" key="1">
    <citation type="submission" date="2022-12" db="EMBL/GenBank/DDBJ databases">
        <authorList>
            <person name="Alioto T."/>
            <person name="Alioto T."/>
            <person name="Gomez Garrido J."/>
        </authorList>
    </citation>
    <scope>NUCLEOTIDE SEQUENCE</scope>
</reference>
<protein>
    <submittedName>
        <fullName evidence="1">Uncharacterized protein</fullName>
    </submittedName>
</protein>
<evidence type="ECO:0000313" key="1">
    <source>
        <dbReference type="EMBL" id="CAI5782793.1"/>
    </source>
</evidence>
<gene>
    <name evidence="1" type="ORF">PODLI_1B004004</name>
</gene>
<accession>A0AA35KT78</accession>